<dbReference type="NCBIfam" id="TIGR03953">
    <property type="entry name" value="rplD_bact"/>
    <property type="match status" value="1"/>
</dbReference>
<dbReference type="AlphaFoldDB" id="A0A3B0UXF2"/>
<evidence type="ECO:0000256" key="3">
    <source>
        <dbReference type="ARBA" id="ARBA00023274"/>
    </source>
</evidence>
<dbReference type="InterPro" id="IPR013005">
    <property type="entry name" value="Ribosomal_uL4-like"/>
</dbReference>
<accession>A0A3B0UXF2</accession>
<sequence>MEINVLDIQGKETGRKVSLNDQIFGIEPNDHAIYLDVKQYMANKRQGTHHAKERGEIVGSTRKIKKQKGTGTARAGSIKSPILRGGGTIFGPRPRSYSFKLNKKVKILARKSALSYKAKEQGILLLEDFSLEAPKTKDIIAIKENLKIADKKSLFVLPEENKNIYLSSRNLQDVSVVIASELTTYQILNAKSLVLLEGSLKKIEEVLKLKDAE</sequence>
<dbReference type="PANTHER" id="PTHR10746">
    <property type="entry name" value="50S RIBOSOMAL PROTEIN L4"/>
    <property type="match status" value="1"/>
</dbReference>
<dbReference type="GO" id="GO:0005840">
    <property type="term" value="C:ribosome"/>
    <property type="evidence" value="ECO:0007669"/>
    <property type="project" value="UniProtKB-KW"/>
</dbReference>
<dbReference type="SUPFAM" id="SSF52166">
    <property type="entry name" value="Ribosomal protein L4"/>
    <property type="match status" value="1"/>
</dbReference>
<gene>
    <name evidence="4" type="ORF">MNBD_BACTEROID01-1392</name>
</gene>
<reference evidence="4" key="1">
    <citation type="submission" date="2018-06" db="EMBL/GenBank/DDBJ databases">
        <authorList>
            <person name="Zhirakovskaya E."/>
        </authorList>
    </citation>
    <scope>NUCLEOTIDE SEQUENCE</scope>
</reference>
<dbReference type="GO" id="GO:0003735">
    <property type="term" value="F:structural constituent of ribosome"/>
    <property type="evidence" value="ECO:0007669"/>
    <property type="project" value="InterPro"/>
</dbReference>
<comment type="similarity">
    <text evidence="1">Belongs to the universal ribosomal protein uL4 family.</text>
</comment>
<protein>
    <submittedName>
        <fullName evidence="4">LSU ribosomal protein L4p (L1e)</fullName>
    </submittedName>
</protein>
<dbReference type="EMBL" id="UOEP01000219">
    <property type="protein sequence ID" value="VAW24614.1"/>
    <property type="molecule type" value="Genomic_DNA"/>
</dbReference>
<dbReference type="HAMAP" id="MF_01328_B">
    <property type="entry name" value="Ribosomal_uL4_B"/>
    <property type="match status" value="1"/>
</dbReference>
<proteinExistence type="inferred from homology"/>
<keyword evidence="2 4" id="KW-0689">Ribosomal protein</keyword>
<dbReference type="GO" id="GO:1990904">
    <property type="term" value="C:ribonucleoprotein complex"/>
    <property type="evidence" value="ECO:0007669"/>
    <property type="project" value="UniProtKB-KW"/>
</dbReference>
<dbReference type="InterPro" id="IPR002136">
    <property type="entry name" value="Ribosomal_uL4"/>
</dbReference>
<organism evidence="4">
    <name type="scientific">hydrothermal vent metagenome</name>
    <dbReference type="NCBI Taxonomy" id="652676"/>
    <lineage>
        <taxon>unclassified sequences</taxon>
        <taxon>metagenomes</taxon>
        <taxon>ecological metagenomes</taxon>
    </lineage>
</organism>
<dbReference type="GO" id="GO:0006412">
    <property type="term" value="P:translation"/>
    <property type="evidence" value="ECO:0007669"/>
    <property type="project" value="InterPro"/>
</dbReference>
<evidence type="ECO:0000313" key="4">
    <source>
        <dbReference type="EMBL" id="VAW24614.1"/>
    </source>
</evidence>
<dbReference type="Gene3D" id="3.40.1370.10">
    <property type="match status" value="1"/>
</dbReference>
<dbReference type="Pfam" id="PF00573">
    <property type="entry name" value="Ribosomal_L4"/>
    <property type="match status" value="1"/>
</dbReference>
<evidence type="ECO:0000256" key="2">
    <source>
        <dbReference type="ARBA" id="ARBA00022980"/>
    </source>
</evidence>
<dbReference type="PANTHER" id="PTHR10746:SF6">
    <property type="entry name" value="LARGE RIBOSOMAL SUBUNIT PROTEIN UL4M"/>
    <property type="match status" value="1"/>
</dbReference>
<evidence type="ECO:0000256" key="1">
    <source>
        <dbReference type="ARBA" id="ARBA00010528"/>
    </source>
</evidence>
<keyword evidence="3" id="KW-0687">Ribonucleoprotein</keyword>
<dbReference type="InterPro" id="IPR023574">
    <property type="entry name" value="Ribosomal_uL4_dom_sf"/>
</dbReference>
<name>A0A3B0UXF2_9ZZZZ</name>